<dbReference type="SUPFAM" id="SSF48452">
    <property type="entry name" value="TPR-like"/>
    <property type="match status" value="1"/>
</dbReference>
<dbReference type="EMBL" id="JBHUOM010000012">
    <property type="protein sequence ID" value="MFD2935156.1"/>
    <property type="molecule type" value="Genomic_DNA"/>
</dbReference>
<sequence length="516" mass="58092">MHYLTILTDDIPAVHQAIQTEFRLGELVQIAPLTDTSPDVATLLVSGGTIQLPFDWSDNLPPVLLPRPLPFSPENLLSVVFMRLDNWEKAYEYARHGGAPHGGARHGGDNPLLTDAIDLTNRLQAGVLQVAPARPIDGTSTFDTYQRWHNRAVALHYGNLETDAAKDDVAEAYQLALRYAPDAECRAYTTKQYATLLLDTGQLTEANNVLAMVNVPELSSASGLLDYRYELLAVQYAVWLQQLVIPYDASLLEQTKTALWHVLEYYEARQRPIQVGLLLVDSAQVANFTNSFAEALGYISRALTIFRDEDVPELLANAQYRKGVLLYTWAQNGNPQFYRPAMEAYQAALKVFTQQNAPAIFAEIQHHLGVIFAEIPDEVKKKSIWAAVSSSSFQQAMAYFNREEFPYEYATICNHYANALTKYPPAAKSDNYAKAIGYYRDALRVRTADTYPYERALTILNYLESGWYVGEDDPQNQRALYNDMVRKASEVRLLVADEALLREADQHLQRLGELII</sequence>
<evidence type="ECO:0000313" key="1">
    <source>
        <dbReference type="EMBL" id="MFD2935156.1"/>
    </source>
</evidence>
<name>A0ABW6AIL9_9BACT</name>
<dbReference type="InterPro" id="IPR011990">
    <property type="entry name" value="TPR-like_helical_dom_sf"/>
</dbReference>
<evidence type="ECO:0008006" key="3">
    <source>
        <dbReference type="Google" id="ProtNLM"/>
    </source>
</evidence>
<proteinExistence type="predicted"/>
<dbReference type="Proteomes" id="UP001597512">
    <property type="component" value="Unassembled WGS sequence"/>
</dbReference>
<evidence type="ECO:0000313" key="2">
    <source>
        <dbReference type="Proteomes" id="UP001597512"/>
    </source>
</evidence>
<reference evidence="2" key="1">
    <citation type="journal article" date="2019" name="Int. J. Syst. Evol. Microbiol.">
        <title>The Global Catalogue of Microorganisms (GCM) 10K type strain sequencing project: providing services to taxonomists for standard genome sequencing and annotation.</title>
        <authorList>
            <consortium name="The Broad Institute Genomics Platform"/>
            <consortium name="The Broad Institute Genome Sequencing Center for Infectious Disease"/>
            <person name="Wu L."/>
            <person name="Ma J."/>
        </authorList>
    </citation>
    <scope>NUCLEOTIDE SEQUENCE [LARGE SCALE GENOMIC DNA]</scope>
    <source>
        <strain evidence="2">KCTC 52490</strain>
    </source>
</reference>
<protein>
    <recommendedName>
        <fullName evidence="3">Tetratricopeptide repeat protein</fullName>
    </recommendedName>
</protein>
<organism evidence="1 2">
    <name type="scientific">Spirosoma flavum</name>
    <dbReference type="NCBI Taxonomy" id="2048557"/>
    <lineage>
        <taxon>Bacteria</taxon>
        <taxon>Pseudomonadati</taxon>
        <taxon>Bacteroidota</taxon>
        <taxon>Cytophagia</taxon>
        <taxon>Cytophagales</taxon>
        <taxon>Cytophagaceae</taxon>
        <taxon>Spirosoma</taxon>
    </lineage>
</organism>
<accession>A0ABW6AIL9</accession>
<gene>
    <name evidence="1" type="ORF">ACFS25_15295</name>
</gene>
<dbReference type="Gene3D" id="1.25.40.10">
    <property type="entry name" value="Tetratricopeptide repeat domain"/>
    <property type="match status" value="1"/>
</dbReference>
<keyword evidence="2" id="KW-1185">Reference proteome</keyword>
<comment type="caution">
    <text evidence="1">The sequence shown here is derived from an EMBL/GenBank/DDBJ whole genome shotgun (WGS) entry which is preliminary data.</text>
</comment>
<dbReference type="RefSeq" id="WP_381502536.1">
    <property type="nucleotide sequence ID" value="NZ_JBHUOM010000012.1"/>
</dbReference>